<dbReference type="Gene3D" id="3.40.50.150">
    <property type="entry name" value="Vaccinia Virus protein VP39"/>
    <property type="match status" value="1"/>
</dbReference>
<name>A0A498J377_MALDO</name>
<keyword evidence="1" id="KW-0698">rRNA processing</keyword>
<dbReference type="GO" id="GO:0005730">
    <property type="term" value="C:nucleolus"/>
    <property type="evidence" value="ECO:0007669"/>
    <property type="project" value="TreeGrafter"/>
</dbReference>
<reference evidence="6 7" key="1">
    <citation type="submission" date="2018-10" db="EMBL/GenBank/DDBJ databases">
        <title>A high-quality apple genome assembly.</title>
        <authorList>
            <person name="Hu J."/>
        </authorList>
    </citation>
    <scope>NUCLEOTIDE SEQUENCE [LARGE SCALE GENOMIC DNA]</scope>
    <source>
        <strain evidence="7">cv. HFTH1</strain>
        <tissue evidence="6">Young leaf</tissue>
    </source>
</reference>
<evidence type="ECO:0000256" key="3">
    <source>
        <dbReference type="ARBA" id="ARBA00022679"/>
    </source>
</evidence>
<dbReference type="Pfam" id="PF01728">
    <property type="entry name" value="FtsJ"/>
    <property type="match status" value="1"/>
</dbReference>
<evidence type="ECO:0000256" key="1">
    <source>
        <dbReference type="ARBA" id="ARBA00022552"/>
    </source>
</evidence>
<keyword evidence="7" id="KW-1185">Reference proteome</keyword>
<sequence>MPRNPSPPFFSLPSLPTTKRKFLHSAYAVLNMCAALGGWMQVTVQHVPVGSLMVDVNLVPIASVRDAFSIQQDITKLECTARLRKLIKENGCSAFDLVLYDRSPKVGGAWSLRQRLRTLWSLMR</sequence>
<dbReference type="InterPro" id="IPR002877">
    <property type="entry name" value="RNA_MeTrfase_FtsJ_dom"/>
</dbReference>
<dbReference type="PANTHER" id="PTHR10920:SF13">
    <property type="entry name" value="PRE-RRNA 2'-O-RIBOSE RNA METHYLTRANSFERASE FTSJ3"/>
    <property type="match status" value="1"/>
</dbReference>
<evidence type="ECO:0000259" key="5">
    <source>
        <dbReference type="Pfam" id="PF01728"/>
    </source>
</evidence>
<dbReference type="PANTHER" id="PTHR10920">
    <property type="entry name" value="RIBOSOMAL RNA METHYLTRANSFERASE"/>
    <property type="match status" value="1"/>
</dbReference>
<keyword evidence="3" id="KW-0808">Transferase</keyword>
<organism evidence="6 7">
    <name type="scientific">Malus domestica</name>
    <name type="common">Apple</name>
    <name type="synonym">Pyrus malus</name>
    <dbReference type="NCBI Taxonomy" id="3750"/>
    <lineage>
        <taxon>Eukaryota</taxon>
        <taxon>Viridiplantae</taxon>
        <taxon>Streptophyta</taxon>
        <taxon>Embryophyta</taxon>
        <taxon>Tracheophyta</taxon>
        <taxon>Spermatophyta</taxon>
        <taxon>Magnoliopsida</taxon>
        <taxon>eudicotyledons</taxon>
        <taxon>Gunneridae</taxon>
        <taxon>Pentapetalae</taxon>
        <taxon>rosids</taxon>
        <taxon>fabids</taxon>
        <taxon>Rosales</taxon>
        <taxon>Rosaceae</taxon>
        <taxon>Amygdaloideae</taxon>
        <taxon>Maleae</taxon>
        <taxon>Malus</taxon>
    </lineage>
</organism>
<protein>
    <recommendedName>
        <fullName evidence="5">Ribosomal RNA methyltransferase FtsJ domain-containing protein</fullName>
    </recommendedName>
</protein>
<dbReference type="AlphaFoldDB" id="A0A498J377"/>
<evidence type="ECO:0000313" key="6">
    <source>
        <dbReference type="EMBL" id="RXH89057.1"/>
    </source>
</evidence>
<dbReference type="GO" id="GO:0008650">
    <property type="term" value="F:rRNA (uridine-2'-O-)-methyltransferase activity"/>
    <property type="evidence" value="ECO:0007669"/>
    <property type="project" value="TreeGrafter"/>
</dbReference>
<comment type="caution">
    <text evidence="6">The sequence shown here is derived from an EMBL/GenBank/DDBJ whole genome shotgun (WGS) entry which is preliminary data.</text>
</comment>
<gene>
    <name evidence="6" type="ORF">DVH24_000656</name>
</gene>
<evidence type="ECO:0000313" key="7">
    <source>
        <dbReference type="Proteomes" id="UP000290289"/>
    </source>
</evidence>
<keyword evidence="2" id="KW-0489">Methyltransferase</keyword>
<feature type="domain" description="Ribosomal RNA methyltransferase FtsJ" evidence="5">
    <location>
        <begin position="21"/>
        <end position="114"/>
    </location>
</feature>
<dbReference type="InterPro" id="IPR029063">
    <property type="entry name" value="SAM-dependent_MTases_sf"/>
</dbReference>
<evidence type="ECO:0000256" key="2">
    <source>
        <dbReference type="ARBA" id="ARBA00022603"/>
    </source>
</evidence>
<dbReference type="GO" id="GO:0030687">
    <property type="term" value="C:preribosome, large subunit precursor"/>
    <property type="evidence" value="ECO:0007669"/>
    <property type="project" value="TreeGrafter"/>
</dbReference>
<dbReference type="GO" id="GO:0000466">
    <property type="term" value="P:maturation of 5.8S rRNA from tricistronic rRNA transcript (SSU-rRNA, 5.8S rRNA, LSU-rRNA)"/>
    <property type="evidence" value="ECO:0007669"/>
    <property type="project" value="TreeGrafter"/>
</dbReference>
<keyword evidence="4" id="KW-0949">S-adenosyl-L-methionine</keyword>
<dbReference type="InterPro" id="IPR050082">
    <property type="entry name" value="RNA_methyltr_RlmE"/>
</dbReference>
<proteinExistence type="predicted"/>
<evidence type="ECO:0000256" key="4">
    <source>
        <dbReference type="ARBA" id="ARBA00022691"/>
    </source>
</evidence>
<accession>A0A498J377</accession>
<dbReference type="GO" id="GO:0000463">
    <property type="term" value="P:maturation of LSU-rRNA from tricistronic rRNA transcript (SSU-rRNA, 5.8S rRNA, LSU-rRNA)"/>
    <property type="evidence" value="ECO:0007669"/>
    <property type="project" value="TreeGrafter"/>
</dbReference>
<dbReference type="GO" id="GO:0016435">
    <property type="term" value="F:rRNA (guanine) methyltransferase activity"/>
    <property type="evidence" value="ECO:0007669"/>
    <property type="project" value="TreeGrafter"/>
</dbReference>
<dbReference type="Proteomes" id="UP000290289">
    <property type="component" value="Chromosome 9"/>
</dbReference>
<dbReference type="STRING" id="3750.A0A498J377"/>
<dbReference type="EMBL" id="RDQH01000335">
    <property type="protein sequence ID" value="RXH89057.1"/>
    <property type="molecule type" value="Genomic_DNA"/>
</dbReference>